<dbReference type="InterPro" id="IPR036291">
    <property type="entry name" value="NAD(P)-bd_dom_sf"/>
</dbReference>
<evidence type="ECO:0000256" key="2">
    <source>
        <dbReference type="RuleBase" id="RU000363"/>
    </source>
</evidence>
<dbReference type="RefSeq" id="WP_205117718.1">
    <property type="nucleotide sequence ID" value="NZ_JAFBCM010000001.1"/>
</dbReference>
<dbReference type="EMBL" id="JBHRZH010000018">
    <property type="protein sequence ID" value="MFC3763354.1"/>
    <property type="molecule type" value="Genomic_DNA"/>
</dbReference>
<dbReference type="PANTHER" id="PTHR43157:SF31">
    <property type="entry name" value="PHOSPHATIDYLINOSITOL-GLYCAN BIOSYNTHESIS CLASS F PROTEIN"/>
    <property type="match status" value="1"/>
</dbReference>
<name>A0ABV7YEX1_9ACTN</name>
<dbReference type="Proteomes" id="UP001595699">
    <property type="component" value="Unassembled WGS sequence"/>
</dbReference>
<organism evidence="3 4">
    <name type="scientific">Tenggerimyces flavus</name>
    <dbReference type="NCBI Taxonomy" id="1708749"/>
    <lineage>
        <taxon>Bacteria</taxon>
        <taxon>Bacillati</taxon>
        <taxon>Actinomycetota</taxon>
        <taxon>Actinomycetes</taxon>
        <taxon>Propionibacteriales</taxon>
        <taxon>Nocardioidaceae</taxon>
        <taxon>Tenggerimyces</taxon>
    </lineage>
</organism>
<dbReference type="EC" id="1.-.-.-" evidence="3"/>
<comment type="caution">
    <text evidence="3">The sequence shown here is derived from an EMBL/GenBank/DDBJ whole genome shotgun (WGS) entry which is preliminary data.</text>
</comment>
<gene>
    <name evidence="3" type="ORF">ACFOUW_21125</name>
</gene>
<dbReference type="PRINTS" id="PR00080">
    <property type="entry name" value="SDRFAMILY"/>
</dbReference>
<reference evidence="4" key="1">
    <citation type="journal article" date="2019" name="Int. J. Syst. Evol. Microbiol.">
        <title>The Global Catalogue of Microorganisms (GCM) 10K type strain sequencing project: providing services to taxonomists for standard genome sequencing and annotation.</title>
        <authorList>
            <consortium name="The Broad Institute Genomics Platform"/>
            <consortium name="The Broad Institute Genome Sequencing Center for Infectious Disease"/>
            <person name="Wu L."/>
            <person name="Ma J."/>
        </authorList>
    </citation>
    <scope>NUCLEOTIDE SEQUENCE [LARGE SCALE GENOMIC DNA]</scope>
    <source>
        <strain evidence="4">CGMCC 4.7241</strain>
    </source>
</reference>
<dbReference type="PRINTS" id="PR00081">
    <property type="entry name" value="GDHRDH"/>
</dbReference>
<keyword evidence="4" id="KW-1185">Reference proteome</keyword>
<protein>
    <submittedName>
        <fullName evidence="3">SDR family oxidoreductase</fullName>
        <ecNumber evidence="3">1.-.-.-</ecNumber>
    </submittedName>
</protein>
<evidence type="ECO:0000313" key="4">
    <source>
        <dbReference type="Proteomes" id="UP001595699"/>
    </source>
</evidence>
<dbReference type="Gene3D" id="3.40.50.720">
    <property type="entry name" value="NAD(P)-binding Rossmann-like Domain"/>
    <property type="match status" value="1"/>
</dbReference>
<dbReference type="SUPFAM" id="SSF51735">
    <property type="entry name" value="NAD(P)-binding Rossmann-fold domains"/>
    <property type="match status" value="1"/>
</dbReference>
<evidence type="ECO:0000313" key="3">
    <source>
        <dbReference type="EMBL" id="MFC3763354.1"/>
    </source>
</evidence>
<dbReference type="PANTHER" id="PTHR43157">
    <property type="entry name" value="PHOSPHATIDYLINOSITOL-GLYCAN BIOSYNTHESIS CLASS F PROTEIN-RELATED"/>
    <property type="match status" value="1"/>
</dbReference>
<proteinExistence type="inferred from homology"/>
<dbReference type="InterPro" id="IPR002347">
    <property type="entry name" value="SDR_fam"/>
</dbReference>
<dbReference type="CDD" id="cd05327">
    <property type="entry name" value="retinol-DH_like_SDR_c_like"/>
    <property type="match status" value="1"/>
</dbReference>
<accession>A0ABV7YEX1</accession>
<sequence>MEWDVHGKTVLVTGASSGIGLEASIALARRGARVVMVGRDPGRIASATAAVASRAPGAEVELIRSDFASQESVRSLAERVLSTYDRLDVLVNNAGTVNKRRRLTVDGIESTFAVNHLAPFLLTNLLLDRVVASAPARVVTVSSVGHLNASLDFDDLGYERGYGVMKAYARSKLCNVLFSSELARRLPAEVTSNALHPGGVNTNIWSGAPTWAKPVIALLMRPSFITAEQGGSYLADLVANPAYAALTGAYFDRDRAVPPSARAQDPELAQRLWDVSAKLVGLPA</sequence>
<dbReference type="Pfam" id="PF00106">
    <property type="entry name" value="adh_short"/>
    <property type="match status" value="1"/>
</dbReference>
<evidence type="ECO:0000256" key="1">
    <source>
        <dbReference type="ARBA" id="ARBA00023002"/>
    </source>
</evidence>
<comment type="similarity">
    <text evidence="2">Belongs to the short-chain dehydrogenases/reductases (SDR) family.</text>
</comment>
<keyword evidence="1 3" id="KW-0560">Oxidoreductase</keyword>
<dbReference type="GO" id="GO:0016491">
    <property type="term" value="F:oxidoreductase activity"/>
    <property type="evidence" value="ECO:0007669"/>
    <property type="project" value="UniProtKB-KW"/>
</dbReference>